<dbReference type="InterPro" id="IPR050640">
    <property type="entry name" value="Bact_2-comp_sensor_kinase"/>
</dbReference>
<dbReference type="PANTHER" id="PTHR34220">
    <property type="entry name" value="SENSOR HISTIDINE KINASE YPDA"/>
    <property type="match status" value="1"/>
</dbReference>
<dbReference type="AlphaFoldDB" id="A0AAU7BWR9"/>
<gene>
    <name evidence="3" type="ORF">ABGB03_06695</name>
</gene>
<dbReference type="GO" id="GO:0016020">
    <property type="term" value="C:membrane"/>
    <property type="evidence" value="ECO:0007669"/>
    <property type="project" value="InterPro"/>
</dbReference>
<dbReference type="Pfam" id="PF06580">
    <property type="entry name" value="His_kinase"/>
    <property type="match status" value="1"/>
</dbReference>
<dbReference type="PANTHER" id="PTHR34220:SF7">
    <property type="entry name" value="SENSOR HISTIDINE KINASE YPDA"/>
    <property type="match status" value="1"/>
</dbReference>
<dbReference type="SUPFAM" id="SSF55874">
    <property type="entry name" value="ATPase domain of HSP90 chaperone/DNA topoisomerase II/histidine kinase"/>
    <property type="match status" value="1"/>
</dbReference>
<evidence type="ECO:0000256" key="1">
    <source>
        <dbReference type="SAM" id="Phobius"/>
    </source>
</evidence>
<reference evidence="3" key="1">
    <citation type="submission" date="2024-05" db="EMBL/GenBank/DDBJ databases">
        <title>Pontimicrobium maritimus sp. nov., isolated form sea water.</title>
        <authorList>
            <person name="Muhammad N."/>
            <person name="Vuong T.Q."/>
            <person name="Han H.L."/>
            <person name="Kim S.-G."/>
        </authorList>
    </citation>
    <scope>NUCLEOTIDE SEQUENCE</scope>
    <source>
        <strain evidence="3">SW4</strain>
    </source>
</reference>
<dbReference type="InterPro" id="IPR010559">
    <property type="entry name" value="Sig_transdc_His_kin_internal"/>
</dbReference>
<dbReference type="RefSeq" id="WP_347925921.1">
    <property type="nucleotide sequence ID" value="NZ_CP157199.1"/>
</dbReference>
<feature type="transmembrane region" description="Helical" evidence="1">
    <location>
        <begin position="44"/>
        <end position="62"/>
    </location>
</feature>
<keyword evidence="1" id="KW-0812">Transmembrane</keyword>
<dbReference type="InterPro" id="IPR036890">
    <property type="entry name" value="HATPase_C_sf"/>
</dbReference>
<dbReference type="GO" id="GO:0000155">
    <property type="term" value="F:phosphorelay sensor kinase activity"/>
    <property type="evidence" value="ECO:0007669"/>
    <property type="project" value="InterPro"/>
</dbReference>
<keyword evidence="1" id="KW-0472">Membrane</keyword>
<sequence length="264" mass="31352">MKFKITDRKKKIIKRIYRIALILIGIIIIIFNDTFGKLEGFAEFILFYFLILIATICHWLFIQIKSIIRLKNEKSQTELMHLKNQVNPHFFFNMLNNLYGLVEKDSKKAQELILKLSDMMRYSIYEGQNETVLLSEEISYLQNYIELHKMRYHKVIDMQFNIETKDNDYEIMPLLFIILLENAFKHGVENLRDNAYVHINLVAHNNEVKFEIENNFDAIEDNQESGIGLRNLKRRLELVYPKNHTLTITKTDNTYNAKLNINGL</sequence>
<name>A0AAU7BWR9_9FLAO</name>
<dbReference type="EMBL" id="CP157199">
    <property type="protein sequence ID" value="XBG62591.1"/>
    <property type="molecule type" value="Genomic_DNA"/>
</dbReference>
<evidence type="ECO:0000313" key="3">
    <source>
        <dbReference type="EMBL" id="XBG62591.1"/>
    </source>
</evidence>
<feature type="transmembrane region" description="Helical" evidence="1">
    <location>
        <begin position="12"/>
        <end position="32"/>
    </location>
</feature>
<evidence type="ECO:0000259" key="2">
    <source>
        <dbReference type="Pfam" id="PF06580"/>
    </source>
</evidence>
<protein>
    <submittedName>
        <fullName evidence="3">Histidine kinase</fullName>
    </submittedName>
</protein>
<keyword evidence="3" id="KW-0808">Transferase</keyword>
<accession>A0AAU7BWR9</accession>
<dbReference type="Gene3D" id="3.30.565.10">
    <property type="entry name" value="Histidine kinase-like ATPase, C-terminal domain"/>
    <property type="match status" value="1"/>
</dbReference>
<feature type="domain" description="Signal transduction histidine kinase internal region" evidence="2">
    <location>
        <begin position="78"/>
        <end position="154"/>
    </location>
</feature>
<keyword evidence="3" id="KW-0418">Kinase</keyword>
<keyword evidence="1" id="KW-1133">Transmembrane helix</keyword>
<organism evidence="3">
    <name type="scientific">Pontimicrobium sp. SW4</name>
    <dbReference type="NCBI Taxonomy" id="3153519"/>
    <lineage>
        <taxon>Bacteria</taxon>
        <taxon>Pseudomonadati</taxon>
        <taxon>Bacteroidota</taxon>
        <taxon>Flavobacteriia</taxon>
        <taxon>Flavobacteriales</taxon>
        <taxon>Flavobacteriaceae</taxon>
        <taxon>Pontimicrobium</taxon>
    </lineage>
</organism>
<proteinExistence type="predicted"/>